<dbReference type="Gene3D" id="3.90.226.10">
    <property type="entry name" value="2-enoyl-CoA Hydratase, Chain A, domain 1"/>
    <property type="match status" value="1"/>
</dbReference>
<dbReference type="PROSITE" id="PS00166">
    <property type="entry name" value="ENOYL_COA_HYDRATASE"/>
    <property type="match status" value="1"/>
</dbReference>
<dbReference type="RefSeq" id="WP_079649914.1">
    <property type="nucleotide sequence ID" value="NZ_FUYM01000010.1"/>
</dbReference>
<proteinExistence type="inferred from homology"/>
<evidence type="ECO:0000313" key="4">
    <source>
        <dbReference type="Proteomes" id="UP000189818"/>
    </source>
</evidence>
<sequence>MTDEAPLLLYEVRDGTAWITLNRPEKRNALSEPLQEKLNALLWEADEDNRVHAVVLRAAGPDFCSGYDLQKYDQPIPGQVDHRRGRAKFDDDAWHQERALRLRMALFDMHKPVIAQVHGRCLAGGTDLALMCDMVICADDAMFGFPSARSQGSLPSHMWLYLVGPQWAKRLLLTGDSIRGDDAVKIGLAMKAVPADRLDAEVETLAARLALIDADLLSANKRIVNLGLELMGARTLQRMAAEMDARGHLAASRTRFNETVRMEGLKEAVRQRDEPFGDPVVKL</sequence>
<dbReference type="InterPro" id="IPR018376">
    <property type="entry name" value="Enoyl-CoA_hyd/isom_CS"/>
</dbReference>
<dbReference type="NCBIfam" id="NF006128">
    <property type="entry name" value="PRK08272.1"/>
    <property type="match status" value="1"/>
</dbReference>
<dbReference type="GO" id="GO:0003824">
    <property type="term" value="F:catalytic activity"/>
    <property type="evidence" value="ECO:0007669"/>
    <property type="project" value="InterPro"/>
</dbReference>
<dbReference type="PANTHER" id="PTHR43802:SF1">
    <property type="entry name" value="IP11341P-RELATED"/>
    <property type="match status" value="1"/>
</dbReference>
<gene>
    <name evidence="3" type="ORF">SAMN06295920_110113</name>
</gene>
<comment type="similarity">
    <text evidence="1 2">Belongs to the enoyl-CoA hydratase/isomerase family.</text>
</comment>
<dbReference type="AlphaFoldDB" id="A0A1T5FPA1"/>
<dbReference type="CDD" id="cd06558">
    <property type="entry name" value="crotonase-like"/>
    <property type="match status" value="1"/>
</dbReference>
<dbReference type="STRING" id="439228.SAMN06295920_110113"/>
<evidence type="ECO:0000256" key="1">
    <source>
        <dbReference type="ARBA" id="ARBA00005254"/>
    </source>
</evidence>
<dbReference type="SUPFAM" id="SSF52096">
    <property type="entry name" value="ClpP/crotonase"/>
    <property type="match status" value="1"/>
</dbReference>
<dbReference type="Proteomes" id="UP000189818">
    <property type="component" value="Unassembled WGS sequence"/>
</dbReference>
<organism evidence="3 4">
    <name type="scientific">Rhizorhabdus histidinilytica</name>
    <dbReference type="NCBI Taxonomy" id="439228"/>
    <lineage>
        <taxon>Bacteria</taxon>
        <taxon>Pseudomonadati</taxon>
        <taxon>Pseudomonadota</taxon>
        <taxon>Alphaproteobacteria</taxon>
        <taxon>Sphingomonadales</taxon>
        <taxon>Sphingomonadaceae</taxon>
        <taxon>Rhizorhabdus</taxon>
    </lineage>
</organism>
<dbReference type="OrthoDB" id="9795613at2"/>
<accession>A0A1T5FPA1</accession>
<dbReference type="PANTHER" id="PTHR43802">
    <property type="entry name" value="ENOYL-COA HYDRATASE"/>
    <property type="match status" value="1"/>
</dbReference>
<protein>
    <submittedName>
        <fullName evidence="3">Enoyl-CoA hydratase</fullName>
    </submittedName>
</protein>
<reference evidence="4" key="1">
    <citation type="submission" date="2017-02" db="EMBL/GenBank/DDBJ databases">
        <authorList>
            <person name="Varghese N."/>
            <person name="Submissions S."/>
        </authorList>
    </citation>
    <scope>NUCLEOTIDE SEQUENCE [LARGE SCALE GENOMIC DNA]</scope>
    <source>
        <strain evidence="4">UM2</strain>
    </source>
</reference>
<evidence type="ECO:0000256" key="2">
    <source>
        <dbReference type="RuleBase" id="RU003707"/>
    </source>
</evidence>
<evidence type="ECO:0000313" key="3">
    <source>
        <dbReference type="EMBL" id="SKB97986.1"/>
    </source>
</evidence>
<dbReference type="InterPro" id="IPR001753">
    <property type="entry name" value="Enoyl-CoA_hydra/iso"/>
</dbReference>
<keyword evidence="4" id="KW-1185">Reference proteome</keyword>
<dbReference type="InterPro" id="IPR029045">
    <property type="entry name" value="ClpP/crotonase-like_dom_sf"/>
</dbReference>
<dbReference type="Pfam" id="PF00378">
    <property type="entry name" value="ECH_1"/>
    <property type="match status" value="1"/>
</dbReference>
<dbReference type="EMBL" id="FUYM01000010">
    <property type="protein sequence ID" value="SKB97986.1"/>
    <property type="molecule type" value="Genomic_DNA"/>
</dbReference>
<name>A0A1T5FPA1_9SPHN</name>